<dbReference type="SUPFAM" id="SSF111369">
    <property type="entry name" value="HlyD-like secretion proteins"/>
    <property type="match status" value="1"/>
</dbReference>
<evidence type="ECO:0000256" key="5">
    <source>
        <dbReference type="SAM" id="Phobius"/>
    </source>
</evidence>
<proteinExistence type="inferred from homology"/>
<evidence type="ECO:0000259" key="7">
    <source>
        <dbReference type="Pfam" id="PF25954"/>
    </source>
</evidence>
<keyword evidence="5" id="KW-1133">Transmembrane helix</keyword>
<dbReference type="RefSeq" id="WP_087479709.1">
    <property type="nucleotide sequence ID" value="NZ_AP024883.1"/>
</dbReference>
<evidence type="ECO:0000313" key="11">
    <source>
        <dbReference type="Proteomes" id="UP000196125"/>
    </source>
</evidence>
<dbReference type="InterPro" id="IPR006143">
    <property type="entry name" value="RND_pump_MFP"/>
</dbReference>
<dbReference type="Proteomes" id="UP000196125">
    <property type="component" value="Unassembled WGS sequence"/>
</dbReference>
<evidence type="ECO:0000313" key="10">
    <source>
        <dbReference type="EMBL" id="SMR99700.1"/>
    </source>
</evidence>
<reference evidence="10 11" key="1">
    <citation type="submission" date="2017-05" db="EMBL/GenBank/DDBJ databases">
        <authorList>
            <person name="Song R."/>
            <person name="Chenine A.L."/>
            <person name="Ruprecht R.M."/>
        </authorList>
    </citation>
    <scope>NUCLEOTIDE SEQUENCE [LARGE SCALE GENOMIC DNA]</scope>
    <source>
        <strain evidence="10 11">CECT 7927</strain>
    </source>
</reference>
<dbReference type="Gene3D" id="2.40.50.100">
    <property type="match status" value="1"/>
</dbReference>
<evidence type="ECO:0000256" key="1">
    <source>
        <dbReference type="ARBA" id="ARBA00004196"/>
    </source>
</evidence>
<dbReference type="Pfam" id="PF25954">
    <property type="entry name" value="Beta-barrel_RND_2"/>
    <property type="match status" value="1"/>
</dbReference>
<dbReference type="Gene3D" id="2.40.30.170">
    <property type="match status" value="1"/>
</dbReference>
<comment type="similarity">
    <text evidence="2">Belongs to the membrane fusion protein (MFP) (TC 8.A.1) family.</text>
</comment>
<keyword evidence="5" id="KW-0812">Transmembrane</keyword>
<evidence type="ECO:0000256" key="2">
    <source>
        <dbReference type="ARBA" id="ARBA00009477"/>
    </source>
</evidence>
<sequence>MSKNYLQPTSLQRTRGRTIFSLLMTAIVLMLIFGGLFYWKQQNQAQAQGWHPQAIPVTAMELKSQELPVTMDAVGSLTAVQEVTLSAEVAGRVSAINFKSGAQVETGSLLVQLFDGPEQADRMAAIAKAKFAKHQYLRSKDLVPAGAESLDLLQQRESTHEQAEANIKQLEARLRQKQIRAPFSGELGIRQINLGQYLNPGEAVVTLTSLDPLYVEFTLPQQVLSDLKIGAKVQVHSDAYPDRIFSAQVNAIEPQIDQDTRNIIIQATLPNPDRDLRPGMYVTASLSLAPQPDAILVPSTAVQTSAQGYSAVVIRGDDAASQGKAEIVSVRLGRRVGNQLVVTDGLKQGDIVVTEGQNRVMPGAELQVAHLAGAEEM</sequence>
<evidence type="ECO:0000259" key="6">
    <source>
        <dbReference type="Pfam" id="PF25917"/>
    </source>
</evidence>
<feature type="domain" description="Multidrug resistance protein MdtA-like C-terminal permuted SH3" evidence="8">
    <location>
        <begin position="293"/>
        <end position="358"/>
    </location>
</feature>
<accession>A0A1Y6ISC7</accession>
<dbReference type="Gene3D" id="1.10.287.470">
    <property type="entry name" value="Helix hairpin bin"/>
    <property type="match status" value="1"/>
</dbReference>
<reference evidence="9 12" key="2">
    <citation type="submission" date="2023-11" db="EMBL/GenBank/DDBJ databases">
        <title>Plant-associative lifestyle of Vibrio porteresiae and its evolutionary dynamics.</title>
        <authorList>
            <person name="Rameshkumar N."/>
            <person name="Kirti K."/>
        </authorList>
    </citation>
    <scope>NUCLEOTIDE SEQUENCE [LARGE SCALE GENOMIC DNA]</scope>
    <source>
        <strain evidence="9 12">MSSRF38</strain>
    </source>
</reference>
<dbReference type="PANTHER" id="PTHR30469:SF29">
    <property type="entry name" value="BLR2860 PROTEIN"/>
    <property type="match status" value="1"/>
</dbReference>
<feature type="domain" description="Multidrug resistance protein MdtA-like barrel-sandwich hybrid" evidence="6">
    <location>
        <begin position="82"/>
        <end position="205"/>
    </location>
</feature>
<dbReference type="InterPro" id="IPR058625">
    <property type="entry name" value="MdtA-like_BSH"/>
</dbReference>
<evidence type="ECO:0000256" key="4">
    <source>
        <dbReference type="SAM" id="Coils"/>
    </source>
</evidence>
<dbReference type="EMBL" id="JAWRCO010000001">
    <property type="protein sequence ID" value="MDW6003507.1"/>
    <property type="molecule type" value="Genomic_DNA"/>
</dbReference>
<keyword evidence="3" id="KW-0813">Transport</keyword>
<dbReference type="PANTHER" id="PTHR30469">
    <property type="entry name" value="MULTIDRUG RESISTANCE PROTEIN MDTA"/>
    <property type="match status" value="1"/>
</dbReference>
<protein>
    <submittedName>
        <fullName evidence="9">Efflux RND transporter periplasmic adaptor subunit</fullName>
    </submittedName>
    <submittedName>
        <fullName evidence="10">Multidrug resistance protein MexA</fullName>
    </submittedName>
</protein>
<dbReference type="Gene3D" id="2.40.420.20">
    <property type="match status" value="1"/>
</dbReference>
<gene>
    <name evidence="10" type="primary">mexA</name>
    <name evidence="9" type="ORF">SBX37_11675</name>
    <name evidence="10" type="ORF">VIM7927_00928</name>
</gene>
<keyword evidence="4" id="KW-0175">Coiled coil</keyword>
<evidence type="ECO:0000313" key="9">
    <source>
        <dbReference type="EMBL" id="MDW6003507.1"/>
    </source>
</evidence>
<organism evidence="10 11">
    <name type="scientific">Vibrio mangrovi</name>
    <dbReference type="NCBI Taxonomy" id="474394"/>
    <lineage>
        <taxon>Bacteria</taxon>
        <taxon>Pseudomonadati</taxon>
        <taxon>Pseudomonadota</taxon>
        <taxon>Gammaproteobacteria</taxon>
        <taxon>Vibrionales</taxon>
        <taxon>Vibrionaceae</taxon>
        <taxon>Vibrio</taxon>
    </lineage>
</organism>
<name>A0A1Y6ISC7_9VIBR</name>
<dbReference type="NCBIfam" id="TIGR01730">
    <property type="entry name" value="RND_mfp"/>
    <property type="match status" value="1"/>
</dbReference>
<evidence type="ECO:0000256" key="3">
    <source>
        <dbReference type="ARBA" id="ARBA00022448"/>
    </source>
</evidence>
<dbReference type="Proteomes" id="UP001283366">
    <property type="component" value="Unassembled WGS sequence"/>
</dbReference>
<dbReference type="EMBL" id="FXXI01000001">
    <property type="protein sequence ID" value="SMR99700.1"/>
    <property type="molecule type" value="Genomic_DNA"/>
</dbReference>
<dbReference type="AlphaFoldDB" id="A0A1Y6ISC7"/>
<feature type="transmembrane region" description="Helical" evidence="5">
    <location>
        <begin position="20"/>
        <end position="39"/>
    </location>
</feature>
<dbReference type="GO" id="GO:1990281">
    <property type="term" value="C:efflux pump complex"/>
    <property type="evidence" value="ECO:0007669"/>
    <property type="project" value="TreeGrafter"/>
</dbReference>
<evidence type="ECO:0000259" key="8">
    <source>
        <dbReference type="Pfam" id="PF25967"/>
    </source>
</evidence>
<evidence type="ECO:0000313" key="12">
    <source>
        <dbReference type="Proteomes" id="UP001283366"/>
    </source>
</evidence>
<dbReference type="InterPro" id="IPR058627">
    <property type="entry name" value="MdtA-like_C"/>
</dbReference>
<dbReference type="OrthoDB" id="9806939at2"/>
<keyword evidence="12" id="KW-1185">Reference proteome</keyword>
<dbReference type="Pfam" id="PF25967">
    <property type="entry name" value="RND-MFP_C"/>
    <property type="match status" value="1"/>
</dbReference>
<dbReference type="GO" id="GO:0015562">
    <property type="term" value="F:efflux transmembrane transporter activity"/>
    <property type="evidence" value="ECO:0007669"/>
    <property type="project" value="TreeGrafter"/>
</dbReference>
<comment type="subcellular location">
    <subcellularLocation>
        <location evidence="1">Cell envelope</location>
    </subcellularLocation>
</comment>
<feature type="domain" description="CusB-like beta-barrel" evidence="7">
    <location>
        <begin position="214"/>
        <end position="287"/>
    </location>
</feature>
<dbReference type="Pfam" id="PF25917">
    <property type="entry name" value="BSH_RND"/>
    <property type="match status" value="1"/>
</dbReference>
<dbReference type="InterPro" id="IPR058792">
    <property type="entry name" value="Beta-barrel_RND_2"/>
</dbReference>
<feature type="coiled-coil region" evidence="4">
    <location>
        <begin position="153"/>
        <end position="180"/>
    </location>
</feature>
<keyword evidence="5" id="KW-0472">Membrane</keyword>
<dbReference type="FunFam" id="2.40.30.170:FF:000010">
    <property type="entry name" value="Efflux RND transporter periplasmic adaptor subunit"/>
    <property type="match status" value="1"/>
</dbReference>